<name>A0A9Q1E770_SYNKA</name>
<evidence type="ECO:0000313" key="2">
    <source>
        <dbReference type="Proteomes" id="UP001152622"/>
    </source>
</evidence>
<sequence length="109" mass="12007">MAAADPPAMILCVVEADRHDDSHEVELWDAPVALLIVVSDNVKDPVHYQPVKISIVLGSDVVTNLCQPADVFLVIFGLIYALDLSYPNGLNNTFKFVQKTWIGGWEIVT</sequence>
<dbReference type="AlphaFoldDB" id="A0A9Q1E770"/>
<comment type="caution">
    <text evidence="1">The sequence shown here is derived from an EMBL/GenBank/DDBJ whole genome shotgun (WGS) entry which is preliminary data.</text>
</comment>
<proteinExistence type="predicted"/>
<gene>
    <name evidence="1" type="ORF">SKAU_G00414930</name>
</gene>
<organism evidence="1 2">
    <name type="scientific">Synaphobranchus kaupii</name>
    <name type="common">Kaup's arrowtooth eel</name>
    <dbReference type="NCBI Taxonomy" id="118154"/>
    <lineage>
        <taxon>Eukaryota</taxon>
        <taxon>Metazoa</taxon>
        <taxon>Chordata</taxon>
        <taxon>Craniata</taxon>
        <taxon>Vertebrata</taxon>
        <taxon>Euteleostomi</taxon>
        <taxon>Actinopterygii</taxon>
        <taxon>Neopterygii</taxon>
        <taxon>Teleostei</taxon>
        <taxon>Anguilliformes</taxon>
        <taxon>Synaphobranchidae</taxon>
        <taxon>Synaphobranchus</taxon>
    </lineage>
</organism>
<protein>
    <submittedName>
        <fullName evidence="1">Uncharacterized protein</fullName>
    </submittedName>
</protein>
<reference evidence="1" key="1">
    <citation type="journal article" date="2023" name="Science">
        <title>Genome structures resolve the early diversification of teleost fishes.</title>
        <authorList>
            <person name="Parey E."/>
            <person name="Louis A."/>
            <person name="Montfort J."/>
            <person name="Bouchez O."/>
            <person name="Roques C."/>
            <person name="Iampietro C."/>
            <person name="Lluch J."/>
            <person name="Castinel A."/>
            <person name="Donnadieu C."/>
            <person name="Desvignes T."/>
            <person name="Floi Bucao C."/>
            <person name="Jouanno E."/>
            <person name="Wen M."/>
            <person name="Mejri S."/>
            <person name="Dirks R."/>
            <person name="Jansen H."/>
            <person name="Henkel C."/>
            <person name="Chen W.J."/>
            <person name="Zahm M."/>
            <person name="Cabau C."/>
            <person name="Klopp C."/>
            <person name="Thompson A.W."/>
            <person name="Robinson-Rechavi M."/>
            <person name="Braasch I."/>
            <person name="Lecointre G."/>
            <person name="Bobe J."/>
            <person name="Postlethwait J.H."/>
            <person name="Berthelot C."/>
            <person name="Roest Crollius H."/>
            <person name="Guiguen Y."/>
        </authorList>
    </citation>
    <scope>NUCLEOTIDE SEQUENCE</scope>
    <source>
        <strain evidence="1">WJC10195</strain>
    </source>
</reference>
<keyword evidence="2" id="KW-1185">Reference proteome</keyword>
<dbReference type="OrthoDB" id="8927571at2759"/>
<evidence type="ECO:0000313" key="1">
    <source>
        <dbReference type="EMBL" id="KAJ8333485.1"/>
    </source>
</evidence>
<accession>A0A9Q1E770</accession>
<dbReference type="Proteomes" id="UP001152622">
    <property type="component" value="Chromosome 23"/>
</dbReference>
<dbReference type="EMBL" id="JAINUF010000023">
    <property type="protein sequence ID" value="KAJ8333485.1"/>
    <property type="molecule type" value="Genomic_DNA"/>
</dbReference>